<keyword evidence="3" id="KW-1185">Reference proteome</keyword>
<evidence type="ECO:0000313" key="2">
    <source>
        <dbReference type="EMBL" id="GBM41880.1"/>
    </source>
</evidence>
<protein>
    <submittedName>
        <fullName evidence="2">Uncharacterized protein</fullName>
    </submittedName>
</protein>
<comment type="caution">
    <text evidence="2">The sequence shown here is derived from an EMBL/GenBank/DDBJ whole genome shotgun (WGS) entry which is preliminary data.</text>
</comment>
<organism evidence="2 3">
    <name type="scientific">Araneus ventricosus</name>
    <name type="common">Orbweaver spider</name>
    <name type="synonym">Epeira ventricosa</name>
    <dbReference type="NCBI Taxonomy" id="182803"/>
    <lineage>
        <taxon>Eukaryota</taxon>
        <taxon>Metazoa</taxon>
        <taxon>Ecdysozoa</taxon>
        <taxon>Arthropoda</taxon>
        <taxon>Chelicerata</taxon>
        <taxon>Arachnida</taxon>
        <taxon>Araneae</taxon>
        <taxon>Araneomorphae</taxon>
        <taxon>Entelegynae</taxon>
        <taxon>Araneoidea</taxon>
        <taxon>Araneidae</taxon>
        <taxon>Araneus</taxon>
    </lineage>
</organism>
<evidence type="ECO:0000313" key="3">
    <source>
        <dbReference type="Proteomes" id="UP000499080"/>
    </source>
</evidence>
<accession>A0A4Y2FK75</accession>
<name>A0A4Y2FK75_ARAVE</name>
<proteinExistence type="predicted"/>
<feature type="region of interest" description="Disordered" evidence="1">
    <location>
        <begin position="1"/>
        <end position="24"/>
    </location>
</feature>
<dbReference type="EMBL" id="BGPR01000977">
    <property type="protein sequence ID" value="GBM41880.1"/>
    <property type="molecule type" value="Genomic_DNA"/>
</dbReference>
<reference evidence="2 3" key="1">
    <citation type="journal article" date="2019" name="Sci. Rep.">
        <title>Orb-weaving spider Araneus ventricosus genome elucidates the spidroin gene catalogue.</title>
        <authorList>
            <person name="Kono N."/>
            <person name="Nakamura H."/>
            <person name="Ohtoshi R."/>
            <person name="Moran D.A.P."/>
            <person name="Shinohara A."/>
            <person name="Yoshida Y."/>
            <person name="Fujiwara M."/>
            <person name="Mori M."/>
            <person name="Tomita M."/>
            <person name="Arakawa K."/>
        </authorList>
    </citation>
    <scope>NUCLEOTIDE SEQUENCE [LARGE SCALE GENOMIC DNA]</scope>
</reference>
<sequence length="92" mass="10298">MVGESNSCRILPKSPGFKGARGKNRLGIEKLRPSSYPTFHYVPVQAPKGVQVPGGRRFPLELRFRLQQEDIYTTNLRGELGFESAIIPISKI</sequence>
<gene>
    <name evidence="2" type="ORF">AVEN_161395_1</name>
</gene>
<evidence type="ECO:0000256" key="1">
    <source>
        <dbReference type="SAM" id="MobiDB-lite"/>
    </source>
</evidence>
<dbReference type="AlphaFoldDB" id="A0A4Y2FK75"/>
<dbReference type="Proteomes" id="UP000499080">
    <property type="component" value="Unassembled WGS sequence"/>
</dbReference>